<sequence>MEALQMKPTSTLQRMKHETLLYLCALKLGGSSSDYQSLSKKALLSKLTNYRLSQGIIDHNGHLLHRRVTSSTRQNAPAAADAFRDGLKILREGTKTELRKLPASLLLQLCAQVLEQPTEHFNNLNKRELVEQLLQYVRDFNSLCDQRADKKRTLNKRQAHGLGKDALQQEFHLSRASSLLNILLTMGAVNVPGSSTRPLIKVADEHISREEIANAEYLLEHGSEQKLAKLSTAALRALCRMRLDRIDAEDITRDIALSALHEYRATQGIIKGDGSLVMDPRKYVKKSRVLGRDVLKTVWTDMDAIIMPSWVSRIPWRIGSSSRATGLGLGVDEWCTFCSIHLTTSLIFLWGTSGEDSRAFQLLANFMDLVTAVKLASMRITTPERRDQCRAYMHRYLKEMLALFHGSTIRANQHLILHLPDILRTLGPAPSIWCFGFERANYALQQTHTNSKMDELASTILRQFCCRQALKSLFAASALPPSIRQLVPDFFIQIAGI</sequence>
<dbReference type="GeneID" id="63829953"/>
<reference evidence="1 2" key="1">
    <citation type="journal article" date="2016" name="Mol. Biol. Evol.">
        <title>Comparative Genomics of Early-Diverging Mushroom-Forming Fungi Provides Insights into the Origins of Lignocellulose Decay Capabilities.</title>
        <authorList>
            <person name="Nagy L.G."/>
            <person name="Riley R."/>
            <person name="Tritt A."/>
            <person name="Adam C."/>
            <person name="Daum C."/>
            <person name="Floudas D."/>
            <person name="Sun H."/>
            <person name="Yadav J.S."/>
            <person name="Pangilinan J."/>
            <person name="Larsson K.H."/>
            <person name="Matsuura K."/>
            <person name="Barry K."/>
            <person name="Labutti K."/>
            <person name="Kuo R."/>
            <person name="Ohm R.A."/>
            <person name="Bhattacharya S.S."/>
            <person name="Shirouzu T."/>
            <person name="Yoshinaga Y."/>
            <person name="Martin F.M."/>
            <person name="Grigoriev I.V."/>
            <person name="Hibbett D.S."/>
        </authorList>
    </citation>
    <scope>NUCLEOTIDE SEQUENCE [LARGE SCALE GENOMIC DNA]</scope>
    <source>
        <strain evidence="1 2">93-53</strain>
    </source>
</reference>
<keyword evidence="2" id="KW-1185">Reference proteome</keyword>
<accession>A0A165D3W4</accession>
<dbReference type="InParanoid" id="A0A165D3W4"/>
<name>A0A165D3W4_9APHY</name>
<dbReference type="OrthoDB" id="3269001at2759"/>
<dbReference type="Proteomes" id="UP000076871">
    <property type="component" value="Unassembled WGS sequence"/>
</dbReference>
<evidence type="ECO:0000313" key="1">
    <source>
        <dbReference type="EMBL" id="KZT04105.1"/>
    </source>
</evidence>
<evidence type="ECO:0000313" key="2">
    <source>
        <dbReference type="Proteomes" id="UP000076871"/>
    </source>
</evidence>
<protein>
    <submittedName>
        <fullName evidence="1">Uncharacterized protein</fullName>
    </submittedName>
</protein>
<dbReference type="STRING" id="1314785.A0A165D3W4"/>
<dbReference type="AlphaFoldDB" id="A0A165D3W4"/>
<proteinExistence type="predicted"/>
<organism evidence="1 2">
    <name type="scientific">Laetiporus sulphureus 93-53</name>
    <dbReference type="NCBI Taxonomy" id="1314785"/>
    <lineage>
        <taxon>Eukaryota</taxon>
        <taxon>Fungi</taxon>
        <taxon>Dikarya</taxon>
        <taxon>Basidiomycota</taxon>
        <taxon>Agaricomycotina</taxon>
        <taxon>Agaricomycetes</taxon>
        <taxon>Polyporales</taxon>
        <taxon>Laetiporus</taxon>
    </lineage>
</organism>
<dbReference type="RefSeq" id="XP_040761845.1">
    <property type="nucleotide sequence ID" value="XM_040912925.1"/>
</dbReference>
<gene>
    <name evidence="1" type="ORF">LAESUDRAFT_761461</name>
</gene>
<dbReference type="EMBL" id="KV427639">
    <property type="protein sequence ID" value="KZT04105.1"/>
    <property type="molecule type" value="Genomic_DNA"/>
</dbReference>